<evidence type="ECO:0000259" key="1">
    <source>
        <dbReference type="PROSITE" id="PS50075"/>
    </source>
</evidence>
<dbReference type="Gene3D" id="1.10.1200.10">
    <property type="entry name" value="ACP-like"/>
    <property type="match status" value="1"/>
</dbReference>
<name>E0ICY2_9BACL</name>
<dbReference type="InterPro" id="IPR036736">
    <property type="entry name" value="ACP-like_sf"/>
</dbReference>
<sequence length="85" mass="9554">MTNSTDQALFQTVREAVVTVMKRNVELNENTKLSDEGLDSITTVRLLVQLEKKLSIQFREEDLTLDNFVTISSIMAMLGKYGVTA</sequence>
<keyword evidence="3" id="KW-1185">Reference proteome</keyword>
<dbReference type="EMBL" id="AEDD01000010">
    <property type="protein sequence ID" value="EFM09697.1"/>
    <property type="molecule type" value="Genomic_DNA"/>
</dbReference>
<organism evidence="2 3">
    <name type="scientific">Paenibacillus curdlanolyticus YK9</name>
    <dbReference type="NCBI Taxonomy" id="717606"/>
    <lineage>
        <taxon>Bacteria</taxon>
        <taxon>Bacillati</taxon>
        <taxon>Bacillota</taxon>
        <taxon>Bacilli</taxon>
        <taxon>Bacillales</taxon>
        <taxon>Paenibacillaceae</taxon>
        <taxon>Paenibacillus</taxon>
    </lineage>
</organism>
<evidence type="ECO:0000313" key="2">
    <source>
        <dbReference type="EMBL" id="EFM09697.1"/>
    </source>
</evidence>
<evidence type="ECO:0000313" key="3">
    <source>
        <dbReference type="Proteomes" id="UP000005387"/>
    </source>
</evidence>
<dbReference type="AlphaFoldDB" id="E0ICY2"/>
<dbReference type="OrthoDB" id="2628915at2"/>
<reference evidence="2 3" key="1">
    <citation type="submission" date="2010-07" db="EMBL/GenBank/DDBJ databases">
        <title>The draft genome of Paenibacillus curdlanolyticus YK9.</title>
        <authorList>
            <consortium name="US DOE Joint Genome Institute (JGI-PGF)"/>
            <person name="Lucas S."/>
            <person name="Copeland A."/>
            <person name="Lapidus A."/>
            <person name="Cheng J.-F."/>
            <person name="Bruce D."/>
            <person name="Goodwin L."/>
            <person name="Pitluck S."/>
            <person name="Land M.L."/>
            <person name="Hauser L."/>
            <person name="Chang Y.-J."/>
            <person name="Jeffries C."/>
            <person name="Anderson I.J."/>
            <person name="Johnson E."/>
            <person name="Loganathan U."/>
            <person name="Mulhopadhyay B."/>
            <person name="Kyrpides N."/>
            <person name="Woyke T.J."/>
        </authorList>
    </citation>
    <scope>NUCLEOTIDE SEQUENCE [LARGE SCALE GENOMIC DNA]</scope>
    <source>
        <strain evidence="2 3">YK9</strain>
    </source>
</reference>
<protein>
    <recommendedName>
        <fullName evidence="1">Carrier domain-containing protein</fullName>
    </recommendedName>
</protein>
<dbReference type="InterPro" id="IPR009081">
    <property type="entry name" value="PP-bd_ACP"/>
</dbReference>
<dbReference type="PROSITE" id="PS50075">
    <property type="entry name" value="CARRIER"/>
    <property type="match status" value="1"/>
</dbReference>
<feature type="domain" description="Carrier" evidence="1">
    <location>
        <begin position="4"/>
        <end position="82"/>
    </location>
</feature>
<dbReference type="RefSeq" id="WP_006039732.1">
    <property type="nucleotide sequence ID" value="NZ_AEDD01000010.1"/>
</dbReference>
<accession>E0ICY2</accession>
<dbReference type="SUPFAM" id="SSF47336">
    <property type="entry name" value="ACP-like"/>
    <property type="match status" value="1"/>
</dbReference>
<proteinExistence type="predicted"/>
<dbReference type="Proteomes" id="UP000005387">
    <property type="component" value="Unassembled WGS sequence"/>
</dbReference>
<dbReference type="STRING" id="717606.PaecuDRAFT_3746"/>
<gene>
    <name evidence="2" type="ORF">PaecuDRAFT_3746</name>
</gene>
<dbReference type="Pfam" id="PF00550">
    <property type="entry name" value="PP-binding"/>
    <property type="match status" value="1"/>
</dbReference>